<feature type="binding site" evidence="15">
    <location>
        <position position="190"/>
    </location>
    <ligand>
        <name>L-homoserine</name>
        <dbReference type="ChEBI" id="CHEBI:57476"/>
    </ligand>
</feature>
<evidence type="ECO:0000256" key="5">
    <source>
        <dbReference type="ARBA" id="ARBA00013213"/>
    </source>
</evidence>
<dbReference type="InterPro" id="IPR002912">
    <property type="entry name" value="ACT_dom"/>
</dbReference>
<comment type="catalytic activity">
    <reaction evidence="13">
        <text>L-homoserine + NADP(+) = L-aspartate 4-semialdehyde + NADPH + H(+)</text>
        <dbReference type="Rhea" id="RHEA:15761"/>
        <dbReference type="ChEBI" id="CHEBI:15378"/>
        <dbReference type="ChEBI" id="CHEBI:57476"/>
        <dbReference type="ChEBI" id="CHEBI:57783"/>
        <dbReference type="ChEBI" id="CHEBI:58349"/>
        <dbReference type="ChEBI" id="CHEBI:537519"/>
        <dbReference type="EC" id="1.1.1.3"/>
    </reaction>
    <physiologicalReaction direction="right-to-left" evidence="13">
        <dbReference type="Rhea" id="RHEA:15763"/>
    </physiologicalReaction>
</comment>
<feature type="binding site" evidence="15">
    <location>
        <position position="105"/>
    </location>
    <ligand>
        <name>NADPH</name>
        <dbReference type="ChEBI" id="CHEBI:57783"/>
    </ligand>
</feature>
<sequence length="423" mass="47167">MREVQIAFLGLGNVGSGVYKILQMRKKEFEEKEDLRINIKRILVRNINKKRAVEVDRNILTDNPDDILNDPEISIVAEFIGGEKPALEYLLKALNSGKTIVTANKEVIARHWEKLDEAAKASGAGLYYEASVCGGIPVIKAIQESLQANRIERIMGIINGTTNYILTKMSENNERFEEALRKAQELGYAEPDPTADIEGYDAAFKLSILSTLCFHKRVHLDNILREGITNITLEDISYGRELGYALKLLAIAKDNDGKVEARVHPTFIPLNHPLSSVRSSFNAVYLKGDCFGDMMFFGRGAGDLPTGSAVVSDILTACGRKEHRYMDFGKKTADAVYNDDWKTKYYVRLTVKDQPGVLAEIAGYFGKYQVSIASVIQKGYGDTTAPLIFVTHEASEKSIQKAIAEIRESKYVISVDNLIRVEE</sequence>
<dbReference type="Pfam" id="PF03447">
    <property type="entry name" value="NAD_binding_3"/>
    <property type="match status" value="1"/>
</dbReference>
<comment type="similarity">
    <text evidence="4 17">Belongs to the homoserine dehydrogenase family.</text>
</comment>
<dbReference type="InterPro" id="IPR001342">
    <property type="entry name" value="HDH_cat"/>
</dbReference>
<dbReference type="RefSeq" id="WP_034840723.1">
    <property type="nucleotide sequence ID" value="NZ_CP014672.1"/>
</dbReference>
<dbReference type="UniPathway" id="UPA00051">
    <property type="reaction ID" value="UER00465"/>
</dbReference>
<dbReference type="PANTHER" id="PTHR43331:SF1">
    <property type="entry name" value="HOMOSERINE DEHYDROGENASE"/>
    <property type="match status" value="1"/>
</dbReference>
<dbReference type="Pfam" id="PF01842">
    <property type="entry name" value="ACT"/>
    <property type="match status" value="1"/>
</dbReference>
<dbReference type="InterPro" id="IPR016204">
    <property type="entry name" value="HDH"/>
</dbReference>
<evidence type="ECO:0000256" key="2">
    <source>
        <dbReference type="ARBA" id="ARBA00005056"/>
    </source>
</evidence>
<keyword evidence="7 16" id="KW-0028">Amino-acid biosynthesis</keyword>
<dbReference type="CDD" id="cd04881">
    <property type="entry name" value="ACT_HSDH-Hom"/>
    <property type="match status" value="1"/>
</dbReference>
<dbReference type="GO" id="GO:0004412">
    <property type="term" value="F:homoserine dehydrogenase activity"/>
    <property type="evidence" value="ECO:0007669"/>
    <property type="project" value="UniProtKB-EC"/>
</dbReference>
<dbReference type="SUPFAM" id="SSF55021">
    <property type="entry name" value="ACT-like"/>
    <property type="match status" value="1"/>
</dbReference>
<dbReference type="GO" id="GO:0009088">
    <property type="term" value="P:threonine biosynthetic process"/>
    <property type="evidence" value="ECO:0007669"/>
    <property type="project" value="UniProtKB-UniPathway"/>
</dbReference>
<feature type="domain" description="ACT" evidence="18">
    <location>
        <begin position="346"/>
        <end position="420"/>
    </location>
</feature>
<dbReference type="FunFam" id="3.30.70.260:FF:000030">
    <property type="entry name" value="Homoserine dehydrogenase"/>
    <property type="match status" value="1"/>
</dbReference>
<dbReference type="PROSITE" id="PS51671">
    <property type="entry name" value="ACT"/>
    <property type="match status" value="1"/>
</dbReference>
<feature type="active site" description="Proton donor" evidence="14">
    <location>
        <position position="205"/>
    </location>
</feature>
<feature type="binding site" evidence="15">
    <location>
        <begin position="9"/>
        <end position="16"/>
    </location>
    <ligand>
        <name>NADP(+)</name>
        <dbReference type="ChEBI" id="CHEBI:58349"/>
    </ligand>
</feature>
<evidence type="ECO:0000256" key="8">
    <source>
        <dbReference type="ARBA" id="ARBA00022697"/>
    </source>
</evidence>
<evidence type="ECO:0000256" key="6">
    <source>
        <dbReference type="ARBA" id="ARBA00013376"/>
    </source>
</evidence>
<dbReference type="GO" id="GO:0009086">
    <property type="term" value="P:methionine biosynthetic process"/>
    <property type="evidence" value="ECO:0007669"/>
    <property type="project" value="UniProtKB-KW"/>
</dbReference>
<dbReference type="PIRSF" id="PIRSF000098">
    <property type="entry name" value="Homoser_dehydrog"/>
    <property type="match status" value="1"/>
</dbReference>
<dbReference type="GO" id="GO:0050661">
    <property type="term" value="F:NADP binding"/>
    <property type="evidence" value="ECO:0007669"/>
    <property type="project" value="InterPro"/>
</dbReference>
<evidence type="ECO:0000313" key="19">
    <source>
        <dbReference type="EMBL" id="ANW97827.1"/>
    </source>
</evidence>
<dbReference type="EMBL" id="CP014672">
    <property type="protein sequence ID" value="ANW97827.1"/>
    <property type="molecule type" value="Genomic_DNA"/>
</dbReference>
<name>A0A1B1YAN0_THEST</name>
<dbReference type="Pfam" id="PF00742">
    <property type="entry name" value="Homoserine_dh"/>
    <property type="match status" value="1"/>
</dbReference>
<evidence type="ECO:0000256" key="14">
    <source>
        <dbReference type="PIRSR" id="PIRSR000098-1"/>
    </source>
</evidence>
<evidence type="ECO:0000259" key="18">
    <source>
        <dbReference type="PROSITE" id="PS51671"/>
    </source>
</evidence>
<evidence type="ECO:0000313" key="20">
    <source>
        <dbReference type="Proteomes" id="UP000092971"/>
    </source>
</evidence>
<dbReference type="Proteomes" id="UP000092971">
    <property type="component" value="Chromosome"/>
</dbReference>
<dbReference type="PROSITE" id="PS01042">
    <property type="entry name" value="HOMOSER_DHGENASE"/>
    <property type="match status" value="1"/>
</dbReference>
<dbReference type="SUPFAM" id="SSF55347">
    <property type="entry name" value="Glyceraldehyde-3-phosphate dehydrogenase-like, C-terminal domain"/>
    <property type="match status" value="1"/>
</dbReference>
<evidence type="ECO:0000256" key="13">
    <source>
        <dbReference type="ARBA" id="ARBA00048841"/>
    </source>
</evidence>
<keyword evidence="12 16" id="KW-0486">Methionine biosynthesis</keyword>
<evidence type="ECO:0000256" key="4">
    <source>
        <dbReference type="ARBA" id="ARBA00006753"/>
    </source>
</evidence>
<comment type="pathway">
    <text evidence="3 16">Amino-acid biosynthesis; L-methionine biosynthesis via de novo pathway; L-homoserine from L-aspartate: step 3/3.</text>
</comment>
<comment type="cofactor">
    <cofactor evidence="1">
        <name>a metal cation</name>
        <dbReference type="ChEBI" id="CHEBI:25213"/>
    </cofactor>
</comment>
<dbReference type="OrthoDB" id="9808167at2"/>
<dbReference type="UniPathway" id="UPA00050">
    <property type="reaction ID" value="UER00063"/>
</dbReference>
<dbReference type="AlphaFoldDB" id="A0A1B1YAN0"/>
<evidence type="ECO:0000256" key="7">
    <source>
        <dbReference type="ARBA" id="ARBA00022605"/>
    </source>
</evidence>
<evidence type="ECO:0000256" key="10">
    <source>
        <dbReference type="ARBA" id="ARBA00023002"/>
    </source>
</evidence>
<evidence type="ECO:0000256" key="16">
    <source>
        <dbReference type="RuleBase" id="RU000579"/>
    </source>
</evidence>
<comment type="pathway">
    <text evidence="2 16">Amino-acid biosynthesis; L-threonine biosynthesis; L-threonine from L-aspartate: step 3/5.</text>
</comment>
<keyword evidence="11" id="KW-0915">Sodium</keyword>
<keyword evidence="9 15" id="KW-0521">NADP</keyword>
<keyword evidence="8 16" id="KW-0791">Threonine biosynthesis</keyword>
<evidence type="ECO:0000256" key="17">
    <source>
        <dbReference type="RuleBase" id="RU004171"/>
    </source>
</evidence>
<accession>A0A1B1YAN0</accession>
<dbReference type="NCBIfam" id="NF004976">
    <property type="entry name" value="PRK06349.1"/>
    <property type="match status" value="1"/>
</dbReference>
<dbReference type="EC" id="1.1.1.3" evidence="5 16"/>
<dbReference type="InterPro" id="IPR019811">
    <property type="entry name" value="HDH_CS"/>
</dbReference>
<evidence type="ECO:0000256" key="15">
    <source>
        <dbReference type="PIRSR" id="PIRSR000098-2"/>
    </source>
</evidence>
<dbReference type="SUPFAM" id="SSF51735">
    <property type="entry name" value="NAD(P)-binding Rossmann-fold domains"/>
    <property type="match status" value="1"/>
</dbReference>
<evidence type="ECO:0000256" key="9">
    <source>
        <dbReference type="ARBA" id="ARBA00022857"/>
    </source>
</evidence>
<evidence type="ECO:0000256" key="11">
    <source>
        <dbReference type="ARBA" id="ARBA00023053"/>
    </source>
</evidence>
<keyword evidence="10 16" id="KW-0560">Oxidoreductase</keyword>
<evidence type="ECO:0000256" key="3">
    <source>
        <dbReference type="ARBA" id="ARBA00005062"/>
    </source>
</evidence>
<dbReference type="Gene3D" id="3.40.50.720">
    <property type="entry name" value="NAD(P)-binding Rossmann-like Domain"/>
    <property type="match status" value="1"/>
</dbReference>
<dbReference type="Gene3D" id="3.30.70.260">
    <property type="match status" value="1"/>
</dbReference>
<evidence type="ECO:0000256" key="12">
    <source>
        <dbReference type="ARBA" id="ARBA00023167"/>
    </source>
</evidence>
<protein>
    <recommendedName>
        <fullName evidence="6 16">Homoserine dehydrogenase</fullName>
        <ecNumber evidence="5 16">1.1.1.3</ecNumber>
    </recommendedName>
</protein>
<dbReference type="Gene3D" id="3.30.360.10">
    <property type="entry name" value="Dihydrodipicolinate Reductase, domain 2"/>
    <property type="match status" value="1"/>
</dbReference>
<dbReference type="InterPro" id="IPR005106">
    <property type="entry name" value="Asp/hSer_DH_NAD-bd"/>
</dbReference>
<organism evidence="19 20">
    <name type="scientific">Thermoclostridium stercorarium subsp. thermolacticum DSM 2910</name>
    <dbReference type="NCBI Taxonomy" id="1121336"/>
    <lineage>
        <taxon>Bacteria</taxon>
        <taxon>Bacillati</taxon>
        <taxon>Bacillota</taxon>
        <taxon>Clostridia</taxon>
        <taxon>Eubacteriales</taxon>
        <taxon>Oscillospiraceae</taxon>
        <taxon>Thermoclostridium</taxon>
    </lineage>
</organism>
<evidence type="ECO:0000256" key="1">
    <source>
        <dbReference type="ARBA" id="ARBA00001920"/>
    </source>
</evidence>
<dbReference type="FunFam" id="3.30.360.10:FF:000005">
    <property type="entry name" value="Homoserine dehydrogenase"/>
    <property type="match status" value="1"/>
</dbReference>
<gene>
    <name evidence="19" type="ORF">CSTERTH_01635</name>
</gene>
<dbReference type="InterPro" id="IPR045865">
    <property type="entry name" value="ACT-like_dom_sf"/>
</dbReference>
<dbReference type="PANTHER" id="PTHR43331">
    <property type="entry name" value="HOMOSERINE DEHYDROGENASE"/>
    <property type="match status" value="1"/>
</dbReference>
<dbReference type="InterPro" id="IPR036291">
    <property type="entry name" value="NAD(P)-bd_dom_sf"/>
</dbReference>
<proteinExistence type="inferred from homology"/>
<reference evidence="19 20" key="1">
    <citation type="submission" date="2016-02" db="EMBL/GenBank/DDBJ databases">
        <title>Comparison of Clostridium stercorarium subspecies using comparative genomics and transcriptomics.</title>
        <authorList>
            <person name="Schellenberg J."/>
            <person name="Thallinger G."/>
            <person name="Levin D.B."/>
            <person name="Zhang X."/>
            <person name="Alvare G."/>
            <person name="Fristensky B."/>
            <person name="Sparling R."/>
        </authorList>
    </citation>
    <scope>NUCLEOTIDE SEQUENCE [LARGE SCALE GENOMIC DNA]</scope>
    <source>
        <strain evidence="19 20">DSM 2910</strain>
    </source>
</reference>